<evidence type="ECO:0000256" key="4">
    <source>
        <dbReference type="ARBA" id="ARBA00022771"/>
    </source>
</evidence>
<evidence type="ECO:0000256" key="8">
    <source>
        <dbReference type="SAM" id="MobiDB-lite"/>
    </source>
</evidence>
<evidence type="ECO:0000256" key="6">
    <source>
        <dbReference type="ARBA" id="ARBA00023016"/>
    </source>
</evidence>
<proteinExistence type="inferred from homology"/>
<reference evidence="11" key="1">
    <citation type="submission" date="2020-05" db="EMBL/GenBank/DDBJ databases">
        <authorList>
            <person name="Chiriac C."/>
            <person name="Salcher M."/>
            <person name="Ghai R."/>
            <person name="Kavagutti S V."/>
        </authorList>
    </citation>
    <scope>NUCLEOTIDE SEQUENCE</scope>
</reference>
<feature type="domain" description="J" evidence="9">
    <location>
        <begin position="4"/>
        <end position="69"/>
    </location>
</feature>
<dbReference type="Pfam" id="PF00684">
    <property type="entry name" value="DnaJ_CXXCXGXG"/>
    <property type="match status" value="1"/>
</dbReference>
<dbReference type="InterPro" id="IPR002939">
    <property type="entry name" value="DnaJ_C"/>
</dbReference>
<feature type="domain" description="CR-type" evidence="10">
    <location>
        <begin position="136"/>
        <end position="214"/>
    </location>
</feature>
<keyword evidence="2" id="KW-0479">Metal-binding</keyword>
<dbReference type="NCBIfam" id="NF008035">
    <property type="entry name" value="PRK10767.1"/>
    <property type="match status" value="1"/>
</dbReference>
<dbReference type="PANTHER" id="PTHR43096:SF54">
    <property type="entry name" value="CHAPERONE PROTEIN DNAJ 1"/>
    <property type="match status" value="1"/>
</dbReference>
<dbReference type="HAMAP" id="MF_01152">
    <property type="entry name" value="DnaJ"/>
    <property type="match status" value="1"/>
</dbReference>
<evidence type="ECO:0000256" key="1">
    <source>
        <dbReference type="ARBA" id="ARBA00022490"/>
    </source>
</evidence>
<evidence type="ECO:0000256" key="7">
    <source>
        <dbReference type="ARBA" id="ARBA00023186"/>
    </source>
</evidence>
<keyword evidence="7" id="KW-0143">Chaperone</keyword>
<dbReference type="AlphaFoldDB" id="A0A6J6PYN7"/>
<dbReference type="GO" id="GO:0005737">
    <property type="term" value="C:cytoplasm"/>
    <property type="evidence" value="ECO:0007669"/>
    <property type="project" value="TreeGrafter"/>
</dbReference>
<dbReference type="CDD" id="cd10747">
    <property type="entry name" value="DnaJ_C"/>
    <property type="match status" value="1"/>
</dbReference>
<dbReference type="InterPro" id="IPR008971">
    <property type="entry name" value="HSP40/DnaJ_pept-bd"/>
</dbReference>
<dbReference type="GO" id="GO:0009408">
    <property type="term" value="P:response to heat"/>
    <property type="evidence" value="ECO:0007669"/>
    <property type="project" value="InterPro"/>
</dbReference>
<dbReference type="Gene3D" id="2.60.260.20">
    <property type="entry name" value="Urease metallochaperone UreE, N-terminal domain"/>
    <property type="match status" value="2"/>
</dbReference>
<dbReference type="Pfam" id="PF00226">
    <property type="entry name" value="DnaJ"/>
    <property type="match status" value="1"/>
</dbReference>
<name>A0A6J6PYN7_9ZZZZ</name>
<dbReference type="EMBL" id="CAEZXP010000004">
    <property type="protein sequence ID" value="CAB4701598.1"/>
    <property type="molecule type" value="Genomic_DNA"/>
</dbReference>
<dbReference type="CDD" id="cd10719">
    <property type="entry name" value="DnaJ_zf"/>
    <property type="match status" value="1"/>
</dbReference>
<keyword evidence="3" id="KW-0677">Repeat</keyword>
<keyword evidence="6" id="KW-0346">Stress response</keyword>
<dbReference type="GO" id="GO:0008270">
    <property type="term" value="F:zinc ion binding"/>
    <property type="evidence" value="ECO:0007669"/>
    <property type="project" value="UniProtKB-KW"/>
</dbReference>
<feature type="compositionally biased region" description="Low complexity" evidence="8">
    <location>
        <begin position="109"/>
        <end position="119"/>
    </location>
</feature>
<dbReference type="Gene3D" id="1.10.287.110">
    <property type="entry name" value="DnaJ domain"/>
    <property type="match status" value="1"/>
</dbReference>
<evidence type="ECO:0000259" key="9">
    <source>
        <dbReference type="PROSITE" id="PS50076"/>
    </source>
</evidence>
<sequence length="364" mass="38539">MAGSLYDTLGVSKTATADEIKKAYRKLARKYHPDTNSGDEKAEERFKEVQQAYDILGDDAKRKQYDTFGSGNGRPGQPGGFDVGDFDLGDIFGGLFGGRGRGGAGGGRQQQQPPRGQRGSDAEVPVRISFDDSLKGLQTTVPVTLELHCSICHGTGAAPGTAPTRCPECSGSGVVATSQGLFALQQPCPRCRGNGSIVEKPCQTCRGSGRERRTKRYTVRIPAGVKDGTRIKLKGKGEAGFSGGASGDLYVVTKVDASKIYERRGDDLVLEVPVTFDEAALGATVEIPTPDGRVSLKIPAGSTDGKMLRVGGRGAPKIKGDGRGDLLARLKLTVPAKPSKAEREAIEAYKKASKPDPRARLFQA</sequence>
<dbReference type="InterPro" id="IPR018253">
    <property type="entry name" value="DnaJ_domain_CS"/>
</dbReference>
<dbReference type="SMART" id="SM00271">
    <property type="entry name" value="DnaJ"/>
    <property type="match status" value="1"/>
</dbReference>
<accession>A0A6J6PYN7</accession>
<evidence type="ECO:0000313" key="11">
    <source>
        <dbReference type="EMBL" id="CAB4701598.1"/>
    </source>
</evidence>
<feature type="compositionally biased region" description="Gly residues" evidence="8">
    <location>
        <begin position="99"/>
        <end position="108"/>
    </location>
</feature>
<dbReference type="InterPro" id="IPR001623">
    <property type="entry name" value="DnaJ_domain"/>
</dbReference>
<feature type="region of interest" description="Disordered" evidence="8">
    <location>
        <begin position="99"/>
        <end position="124"/>
    </location>
</feature>
<dbReference type="SUPFAM" id="SSF57938">
    <property type="entry name" value="DnaJ/Hsp40 cysteine-rich domain"/>
    <property type="match status" value="1"/>
</dbReference>
<evidence type="ECO:0000256" key="5">
    <source>
        <dbReference type="ARBA" id="ARBA00022833"/>
    </source>
</evidence>
<dbReference type="PANTHER" id="PTHR43096">
    <property type="entry name" value="DNAJ HOMOLOG 1, MITOCHONDRIAL-RELATED"/>
    <property type="match status" value="1"/>
</dbReference>
<dbReference type="InterPro" id="IPR012724">
    <property type="entry name" value="DnaJ"/>
</dbReference>
<dbReference type="GO" id="GO:0005524">
    <property type="term" value="F:ATP binding"/>
    <property type="evidence" value="ECO:0007669"/>
    <property type="project" value="InterPro"/>
</dbReference>
<dbReference type="Gene3D" id="2.10.230.10">
    <property type="entry name" value="Heat shock protein DnaJ, cysteine-rich domain"/>
    <property type="match status" value="1"/>
</dbReference>
<dbReference type="NCBIfam" id="TIGR02349">
    <property type="entry name" value="DnaJ_bact"/>
    <property type="match status" value="1"/>
</dbReference>
<dbReference type="SUPFAM" id="SSF46565">
    <property type="entry name" value="Chaperone J-domain"/>
    <property type="match status" value="1"/>
</dbReference>
<protein>
    <submittedName>
        <fullName evidence="11">Unannotated protein</fullName>
    </submittedName>
</protein>
<evidence type="ECO:0000256" key="3">
    <source>
        <dbReference type="ARBA" id="ARBA00022737"/>
    </source>
</evidence>
<organism evidence="11">
    <name type="scientific">freshwater metagenome</name>
    <dbReference type="NCBI Taxonomy" id="449393"/>
    <lineage>
        <taxon>unclassified sequences</taxon>
        <taxon>metagenomes</taxon>
        <taxon>ecological metagenomes</taxon>
    </lineage>
</organism>
<dbReference type="GO" id="GO:0031072">
    <property type="term" value="F:heat shock protein binding"/>
    <property type="evidence" value="ECO:0007669"/>
    <property type="project" value="InterPro"/>
</dbReference>
<dbReference type="FunFam" id="2.60.260.20:FF:000013">
    <property type="entry name" value="DnaJ subfamily B member 11"/>
    <property type="match status" value="1"/>
</dbReference>
<dbReference type="PRINTS" id="PR00625">
    <property type="entry name" value="JDOMAIN"/>
</dbReference>
<evidence type="ECO:0000256" key="2">
    <source>
        <dbReference type="ARBA" id="ARBA00022723"/>
    </source>
</evidence>
<dbReference type="GO" id="GO:0051082">
    <property type="term" value="F:unfolded protein binding"/>
    <property type="evidence" value="ECO:0007669"/>
    <property type="project" value="InterPro"/>
</dbReference>
<dbReference type="InterPro" id="IPR036869">
    <property type="entry name" value="J_dom_sf"/>
</dbReference>
<dbReference type="InterPro" id="IPR001305">
    <property type="entry name" value="HSP_DnaJ_Cys-rich_dom"/>
</dbReference>
<dbReference type="Pfam" id="PF01556">
    <property type="entry name" value="DnaJ_C"/>
    <property type="match status" value="1"/>
</dbReference>
<gene>
    <name evidence="11" type="ORF">UFOPK2399_01398</name>
</gene>
<dbReference type="InterPro" id="IPR036410">
    <property type="entry name" value="HSP_DnaJ_Cys-rich_dom_sf"/>
</dbReference>
<dbReference type="SUPFAM" id="SSF49493">
    <property type="entry name" value="HSP40/DnaJ peptide-binding domain"/>
    <property type="match status" value="2"/>
</dbReference>
<dbReference type="FunFam" id="2.10.230.10:FF:000002">
    <property type="entry name" value="Molecular chaperone DnaJ"/>
    <property type="match status" value="1"/>
</dbReference>
<dbReference type="PROSITE" id="PS51188">
    <property type="entry name" value="ZF_CR"/>
    <property type="match status" value="1"/>
</dbReference>
<dbReference type="GO" id="GO:0042026">
    <property type="term" value="P:protein refolding"/>
    <property type="evidence" value="ECO:0007669"/>
    <property type="project" value="TreeGrafter"/>
</dbReference>
<keyword evidence="1" id="KW-0963">Cytoplasm</keyword>
<dbReference type="PROSITE" id="PS00636">
    <property type="entry name" value="DNAJ_1"/>
    <property type="match status" value="1"/>
</dbReference>
<dbReference type="CDD" id="cd06257">
    <property type="entry name" value="DnaJ"/>
    <property type="match status" value="1"/>
</dbReference>
<keyword evidence="4" id="KW-0863">Zinc-finger</keyword>
<dbReference type="PROSITE" id="PS50076">
    <property type="entry name" value="DNAJ_2"/>
    <property type="match status" value="1"/>
</dbReference>
<keyword evidence="5" id="KW-0862">Zinc</keyword>
<evidence type="ECO:0000259" key="10">
    <source>
        <dbReference type="PROSITE" id="PS51188"/>
    </source>
</evidence>